<evidence type="ECO:0000259" key="2">
    <source>
        <dbReference type="PROSITE" id="PS50994"/>
    </source>
</evidence>
<dbReference type="InterPro" id="IPR036397">
    <property type="entry name" value="RNaseH_sf"/>
</dbReference>
<dbReference type="EMBL" id="AP028911">
    <property type="protein sequence ID" value="BES92521.1"/>
    <property type="molecule type" value="Genomic_DNA"/>
</dbReference>
<proteinExistence type="predicted"/>
<organism evidence="3 4">
    <name type="scientific">Nesidiocoris tenuis</name>
    <dbReference type="NCBI Taxonomy" id="355587"/>
    <lineage>
        <taxon>Eukaryota</taxon>
        <taxon>Metazoa</taxon>
        <taxon>Ecdysozoa</taxon>
        <taxon>Arthropoda</taxon>
        <taxon>Hexapoda</taxon>
        <taxon>Insecta</taxon>
        <taxon>Pterygota</taxon>
        <taxon>Neoptera</taxon>
        <taxon>Paraneoptera</taxon>
        <taxon>Hemiptera</taxon>
        <taxon>Heteroptera</taxon>
        <taxon>Panheteroptera</taxon>
        <taxon>Cimicomorpha</taxon>
        <taxon>Miridae</taxon>
        <taxon>Dicyphina</taxon>
        <taxon>Nesidiocoris</taxon>
    </lineage>
</organism>
<name>A0ABN7ANQ8_9HEMI</name>
<feature type="domain" description="Integrase catalytic" evidence="2">
    <location>
        <begin position="1"/>
        <end position="118"/>
    </location>
</feature>
<dbReference type="Proteomes" id="UP001307889">
    <property type="component" value="Chromosome 3"/>
</dbReference>
<feature type="region of interest" description="Disordered" evidence="1">
    <location>
        <begin position="280"/>
        <end position="315"/>
    </location>
</feature>
<dbReference type="Gene3D" id="3.30.420.10">
    <property type="entry name" value="Ribonuclease H-like superfamily/Ribonuclease H"/>
    <property type="match status" value="1"/>
</dbReference>
<gene>
    <name evidence="3" type="ORF">NTJ_05330</name>
</gene>
<evidence type="ECO:0000313" key="3">
    <source>
        <dbReference type="EMBL" id="BES92521.1"/>
    </source>
</evidence>
<keyword evidence="4" id="KW-1185">Reference proteome</keyword>
<accession>A0ABN7ANQ8</accession>
<evidence type="ECO:0000256" key="1">
    <source>
        <dbReference type="SAM" id="MobiDB-lite"/>
    </source>
</evidence>
<feature type="compositionally biased region" description="Pro residues" evidence="1">
    <location>
        <begin position="249"/>
        <end position="261"/>
    </location>
</feature>
<evidence type="ECO:0000313" key="4">
    <source>
        <dbReference type="Proteomes" id="UP001307889"/>
    </source>
</evidence>
<feature type="region of interest" description="Disordered" evidence="1">
    <location>
        <begin position="220"/>
        <end position="268"/>
    </location>
</feature>
<reference evidence="3 4" key="1">
    <citation type="submission" date="2023-09" db="EMBL/GenBank/DDBJ databases">
        <title>Nesidiocoris tenuis whole genome shotgun sequence.</title>
        <authorList>
            <person name="Shibata T."/>
            <person name="Shimoda M."/>
            <person name="Kobayashi T."/>
            <person name="Uehara T."/>
        </authorList>
    </citation>
    <scope>NUCLEOTIDE SEQUENCE [LARGE SCALE GENOMIC DNA]</scope>
    <source>
        <strain evidence="3 4">Japan</strain>
    </source>
</reference>
<dbReference type="SUPFAM" id="SSF53098">
    <property type="entry name" value="Ribonuclease H-like"/>
    <property type="match status" value="1"/>
</dbReference>
<dbReference type="PANTHER" id="PTHR38681">
    <property type="entry name" value="RETROVIRUS-RELATED POL POLYPROTEIN FROM TRANSPOSON 412-LIKE PROTEIN-RELATED"/>
    <property type="match status" value="1"/>
</dbReference>
<dbReference type="PROSITE" id="PS50994">
    <property type="entry name" value="INTEGRASE"/>
    <property type="match status" value="1"/>
</dbReference>
<dbReference type="InterPro" id="IPR001584">
    <property type="entry name" value="Integrase_cat-core"/>
</dbReference>
<feature type="compositionally biased region" description="Basic and acidic residues" evidence="1">
    <location>
        <begin position="300"/>
        <end position="314"/>
    </location>
</feature>
<dbReference type="PANTHER" id="PTHR38681:SF1">
    <property type="entry name" value="RETROVIRUS-RELATED POL POLYPROTEIN FROM TRANSPOSON 412-LIKE PROTEIN"/>
    <property type="match status" value="1"/>
</dbReference>
<protein>
    <recommendedName>
        <fullName evidence="2">Integrase catalytic domain-containing protein</fullName>
    </recommendedName>
</protein>
<feature type="compositionally biased region" description="Polar residues" evidence="1">
    <location>
        <begin position="232"/>
        <end position="248"/>
    </location>
</feature>
<dbReference type="InterPro" id="IPR012337">
    <property type="entry name" value="RNaseH-like_sf"/>
</dbReference>
<sequence length="420" mass="47358">MIDQTAATVATTFFNGWVSRFGTPITVVADRGRNFESSLFHQVSSLLGIEIRHTTSYHPQCNGLVERSHRSIKAALMSRLEDSRSDWYYELPIVLLGLRSVVKPDIGATPSELVYGTTLRLPGELLEKSTENVNAPTIDYVVKLRSLFDRVRPADTNWHSSQKVFSNPALNTASHVYLRFDGVRHSLQRPYTGPYRVLRRTPKTFDILINNKRSTVSRDRLKPAFVLPDQMDQASSPTPSLPNRSRSPTPEPEATPLPNTPALPRSTTTRSEILLLQPDYDDIEEDENSIAPQKNFPSSRSKDKSKDNSKHDDPYYCGLRARVPNFVKTKNGKVDGKLVVPPPGGRFVLPPGTPAAHLGLHHLHHHAPHHPHMWHARSYDSGMDSEFIESPYNHIYGRLPIPTRGYIPPSPRTMYIGEWD</sequence>